<feature type="region of interest" description="Disordered" evidence="1">
    <location>
        <begin position="1"/>
        <end position="26"/>
    </location>
</feature>
<reference evidence="2 3" key="2">
    <citation type="submission" date="2018-11" db="EMBL/GenBank/DDBJ databases">
        <authorList>
            <consortium name="Pathogen Informatics"/>
        </authorList>
    </citation>
    <scope>NUCLEOTIDE SEQUENCE [LARGE SCALE GENOMIC DNA]</scope>
    <source>
        <strain evidence="2 3">Egypt</strain>
    </source>
</reference>
<dbReference type="EMBL" id="UZAN01065962">
    <property type="protein sequence ID" value="VDP94072.1"/>
    <property type="molecule type" value="Genomic_DNA"/>
</dbReference>
<evidence type="ECO:0000256" key="1">
    <source>
        <dbReference type="SAM" id="MobiDB-lite"/>
    </source>
</evidence>
<protein>
    <submittedName>
        <fullName evidence="2 4">Uncharacterized protein</fullName>
    </submittedName>
</protein>
<evidence type="ECO:0000313" key="4">
    <source>
        <dbReference type="WBParaSite" id="ECPE_0001684301-mRNA-1"/>
    </source>
</evidence>
<dbReference type="AlphaFoldDB" id="A0A183BC65"/>
<name>A0A183BC65_9TREM</name>
<evidence type="ECO:0000313" key="3">
    <source>
        <dbReference type="Proteomes" id="UP000272942"/>
    </source>
</evidence>
<gene>
    <name evidence="2" type="ORF">ECPE_LOCUS16800</name>
</gene>
<proteinExistence type="predicted"/>
<reference evidence="4" key="1">
    <citation type="submission" date="2016-06" db="UniProtKB">
        <authorList>
            <consortium name="WormBaseParasite"/>
        </authorList>
    </citation>
    <scope>IDENTIFICATION</scope>
</reference>
<sequence length="98" mass="10764">MAAGRSRTPHGYSRPPQPNSGPADASEVAAEFLVGQQSAATVITAAYLGDRPSYADTTTQVSPRVLKPPYPFSRFVIFHCPPSHFQSMSYYGVRRYKL</sequence>
<dbReference type="WBParaSite" id="ECPE_0001684301-mRNA-1">
    <property type="protein sequence ID" value="ECPE_0001684301-mRNA-1"/>
    <property type="gene ID" value="ECPE_0001684301"/>
</dbReference>
<evidence type="ECO:0000313" key="2">
    <source>
        <dbReference type="EMBL" id="VDP94072.1"/>
    </source>
</evidence>
<dbReference type="Proteomes" id="UP000272942">
    <property type="component" value="Unassembled WGS sequence"/>
</dbReference>
<keyword evidence="3" id="KW-1185">Reference proteome</keyword>
<accession>A0A183BC65</accession>
<organism evidence="4">
    <name type="scientific">Echinostoma caproni</name>
    <dbReference type="NCBI Taxonomy" id="27848"/>
    <lineage>
        <taxon>Eukaryota</taxon>
        <taxon>Metazoa</taxon>
        <taxon>Spiralia</taxon>
        <taxon>Lophotrochozoa</taxon>
        <taxon>Platyhelminthes</taxon>
        <taxon>Trematoda</taxon>
        <taxon>Digenea</taxon>
        <taxon>Plagiorchiida</taxon>
        <taxon>Echinostomata</taxon>
        <taxon>Echinostomatoidea</taxon>
        <taxon>Echinostomatidae</taxon>
        <taxon>Echinostoma</taxon>
    </lineage>
</organism>